<feature type="domain" description="Endonuclease/exonuclease/phosphatase" evidence="1">
    <location>
        <begin position="4"/>
        <end position="200"/>
    </location>
</feature>
<dbReference type="EMBL" id="JARPOI010000010">
    <property type="protein sequence ID" value="KAJ9170090.1"/>
    <property type="molecule type" value="Genomic_DNA"/>
</dbReference>
<name>A0ABQ9LS87_HEVBR</name>
<dbReference type="Gene3D" id="3.60.10.10">
    <property type="entry name" value="Endonuclease/exonuclease/phosphatase"/>
    <property type="match status" value="1"/>
</dbReference>
<keyword evidence="3" id="KW-1185">Reference proteome</keyword>
<protein>
    <recommendedName>
        <fullName evidence="1">Endonuclease/exonuclease/phosphatase domain-containing protein</fullName>
    </recommendedName>
</protein>
<gene>
    <name evidence="2" type="ORF">P3X46_018224</name>
</gene>
<accession>A0ABQ9LS87</accession>
<evidence type="ECO:0000259" key="1">
    <source>
        <dbReference type="Pfam" id="PF03372"/>
    </source>
</evidence>
<evidence type="ECO:0000313" key="3">
    <source>
        <dbReference type="Proteomes" id="UP001174677"/>
    </source>
</evidence>
<reference evidence="2 3" key="1">
    <citation type="journal article" date="2023" name="Plant Biotechnol. J.">
        <title>Chromosome-level wild Hevea brasiliensis genome provides new tools for genomic-assisted breeding and valuable loci to elevate rubber yield.</title>
        <authorList>
            <person name="Cheng H."/>
            <person name="Song X."/>
            <person name="Hu Y."/>
            <person name="Wu T."/>
            <person name="Yang Q."/>
            <person name="An Z."/>
            <person name="Feng S."/>
            <person name="Deng Z."/>
            <person name="Wu W."/>
            <person name="Zeng X."/>
            <person name="Tu M."/>
            <person name="Wang X."/>
            <person name="Huang H."/>
        </authorList>
    </citation>
    <scope>NUCLEOTIDE SEQUENCE [LARGE SCALE GENOMIC DNA]</scope>
    <source>
        <strain evidence="2">MT/VB/25A 57/8</strain>
    </source>
</reference>
<dbReference type="InterPro" id="IPR005135">
    <property type="entry name" value="Endo/exonuclease/phosphatase"/>
</dbReference>
<dbReference type="PANTHER" id="PTHR35218">
    <property type="entry name" value="RNASE H DOMAIN-CONTAINING PROTEIN"/>
    <property type="match status" value="1"/>
</dbReference>
<proteinExistence type="predicted"/>
<dbReference type="Proteomes" id="UP001174677">
    <property type="component" value="Chromosome 10"/>
</dbReference>
<dbReference type="SUPFAM" id="SSF56219">
    <property type="entry name" value="DNase I-like"/>
    <property type="match status" value="1"/>
</dbReference>
<sequence>MSTISWNCRGLGNPRIVQALKDLMSDKKPNFVFLMETKIKQDKVLCVKQALGFKGSFMVDPSGLRGGLALFWKENHMAKLISYSAHHIDVQVCIEGITTWHLTGFYGWDLLRSLKQKSTLPWCVIGDFNDIMFLLRKQGNDIHLRWLMEGFYSALYDCQLHDMGYTGSRYAWDNHQNDSNSVQERLDRVVATSDWGSLFSMAKVYVIYGVSSDHLPLFLSLGIQMSRYV</sequence>
<evidence type="ECO:0000313" key="2">
    <source>
        <dbReference type="EMBL" id="KAJ9170090.1"/>
    </source>
</evidence>
<dbReference type="Pfam" id="PF03372">
    <property type="entry name" value="Exo_endo_phos"/>
    <property type="match status" value="1"/>
</dbReference>
<comment type="caution">
    <text evidence="2">The sequence shown here is derived from an EMBL/GenBank/DDBJ whole genome shotgun (WGS) entry which is preliminary data.</text>
</comment>
<dbReference type="PANTHER" id="PTHR35218:SF9">
    <property type="entry name" value="ENDONUCLEASE_EXONUCLEASE_PHOSPHATASE DOMAIN-CONTAINING PROTEIN"/>
    <property type="match status" value="1"/>
</dbReference>
<dbReference type="InterPro" id="IPR036691">
    <property type="entry name" value="Endo/exonu/phosph_ase_sf"/>
</dbReference>
<organism evidence="2 3">
    <name type="scientific">Hevea brasiliensis</name>
    <name type="common">Para rubber tree</name>
    <name type="synonym">Siphonia brasiliensis</name>
    <dbReference type="NCBI Taxonomy" id="3981"/>
    <lineage>
        <taxon>Eukaryota</taxon>
        <taxon>Viridiplantae</taxon>
        <taxon>Streptophyta</taxon>
        <taxon>Embryophyta</taxon>
        <taxon>Tracheophyta</taxon>
        <taxon>Spermatophyta</taxon>
        <taxon>Magnoliopsida</taxon>
        <taxon>eudicotyledons</taxon>
        <taxon>Gunneridae</taxon>
        <taxon>Pentapetalae</taxon>
        <taxon>rosids</taxon>
        <taxon>fabids</taxon>
        <taxon>Malpighiales</taxon>
        <taxon>Euphorbiaceae</taxon>
        <taxon>Crotonoideae</taxon>
        <taxon>Micrandreae</taxon>
        <taxon>Hevea</taxon>
    </lineage>
</organism>